<keyword evidence="11" id="KW-0132">Cell division</keyword>
<evidence type="ECO:0000256" key="22">
    <source>
        <dbReference type="ARBA" id="ARBA00023328"/>
    </source>
</evidence>
<dbReference type="Gene3D" id="1.20.5.3600">
    <property type="match status" value="1"/>
</dbReference>
<feature type="compositionally biased region" description="Polar residues" evidence="24">
    <location>
        <begin position="201"/>
        <end position="215"/>
    </location>
</feature>
<keyword evidence="9" id="KW-0158">Chromosome</keyword>
<dbReference type="Proteomes" id="UP000823561">
    <property type="component" value="Chromosome 11"/>
</dbReference>
<keyword evidence="18" id="KW-0408">Iron</keyword>
<keyword evidence="17" id="KW-0560">Oxidoreductase</keyword>
<feature type="compositionally biased region" description="Basic and acidic residues" evidence="24">
    <location>
        <begin position="568"/>
        <end position="645"/>
    </location>
</feature>
<dbReference type="Pfam" id="PF00210">
    <property type="entry name" value="Ferritin"/>
    <property type="match status" value="1"/>
</dbReference>
<dbReference type="GO" id="GO:0000776">
    <property type="term" value="C:kinetochore"/>
    <property type="evidence" value="ECO:0007669"/>
    <property type="project" value="UniProtKB-KW"/>
</dbReference>
<evidence type="ECO:0000256" key="2">
    <source>
        <dbReference type="ARBA" id="ARBA00004186"/>
    </source>
</evidence>
<evidence type="ECO:0000256" key="11">
    <source>
        <dbReference type="ARBA" id="ARBA00022618"/>
    </source>
</evidence>
<dbReference type="PANTHER" id="PTHR13142">
    <property type="entry name" value="INNER CENTROMERE PROTEIN"/>
    <property type="match status" value="1"/>
</dbReference>
<comment type="caution">
    <text evidence="26">The sequence shown here is derived from an EMBL/GenBank/DDBJ whole genome shotgun (WGS) entry which is preliminary data.</text>
</comment>
<feature type="compositionally biased region" description="Acidic residues" evidence="24">
    <location>
        <begin position="175"/>
        <end position="192"/>
    </location>
</feature>
<feature type="region of interest" description="Disordered" evidence="24">
    <location>
        <begin position="816"/>
        <end position="841"/>
    </location>
</feature>
<dbReference type="Pfam" id="PF12178">
    <property type="entry name" value="INCENP_N"/>
    <property type="match status" value="1"/>
</dbReference>
<feature type="compositionally biased region" description="Basic and acidic residues" evidence="24">
    <location>
        <begin position="415"/>
        <end position="426"/>
    </location>
</feature>
<keyword evidence="19" id="KW-0206">Cytoskeleton</keyword>
<feature type="compositionally biased region" description="Basic and acidic residues" evidence="24">
    <location>
        <begin position="480"/>
        <end position="561"/>
    </location>
</feature>
<organism evidence="26 27">
    <name type="scientific">Alosa alosa</name>
    <name type="common">allis shad</name>
    <dbReference type="NCBI Taxonomy" id="278164"/>
    <lineage>
        <taxon>Eukaryota</taxon>
        <taxon>Metazoa</taxon>
        <taxon>Chordata</taxon>
        <taxon>Craniata</taxon>
        <taxon>Vertebrata</taxon>
        <taxon>Euteleostomi</taxon>
        <taxon>Actinopterygii</taxon>
        <taxon>Neopterygii</taxon>
        <taxon>Teleostei</taxon>
        <taxon>Clupei</taxon>
        <taxon>Clupeiformes</taxon>
        <taxon>Clupeoidei</taxon>
        <taxon>Clupeidae</taxon>
        <taxon>Alosa</taxon>
    </lineage>
</organism>
<evidence type="ECO:0000259" key="25">
    <source>
        <dbReference type="PROSITE" id="PS50905"/>
    </source>
</evidence>
<evidence type="ECO:0000256" key="8">
    <source>
        <dbReference type="ARBA" id="ARBA00022434"/>
    </source>
</evidence>
<keyword evidence="8" id="KW-0409">Iron storage</keyword>
<feature type="compositionally biased region" description="Basic residues" evidence="24">
    <location>
        <begin position="101"/>
        <end position="113"/>
    </location>
</feature>
<evidence type="ECO:0000256" key="16">
    <source>
        <dbReference type="ARBA" id="ARBA00022838"/>
    </source>
</evidence>
<name>A0AAV6GF49_9TELE</name>
<dbReference type="CDD" id="cd01056">
    <property type="entry name" value="Euk_Ferritin"/>
    <property type="match status" value="1"/>
</dbReference>
<comment type="similarity">
    <text evidence="5">Belongs to the ferritin family.</text>
</comment>
<evidence type="ECO:0000256" key="6">
    <source>
        <dbReference type="ARBA" id="ARBA00010042"/>
    </source>
</evidence>
<dbReference type="GO" id="GO:0030496">
    <property type="term" value="C:midbody"/>
    <property type="evidence" value="ECO:0007669"/>
    <property type="project" value="UniProtKB-SubCell"/>
</dbReference>
<evidence type="ECO:0000256" key="20">
    <source>
        <dbReference type="ARBA" id="ARBA00023242"/>
    </source>
</evidence>
<feature type="domain" description="Ferritin-like diiron" evidence="25">
    <location>
        <begin position="913"/>
        <end position="1062"/>
    </location>
</feature>
<keyword evidence="14" id="KW-0498">Mitosis</keyword>
<dbReference type="EMBL" id="JADWDJ010000011">
    <property type="protein sequence ID" value="KAG5273600.1"/>
    <property type="molecule type" value="Genomic_DNA"/>
</dbReference>
<accession>A0AAV6GF49</accession>
<dbReference type="Pfam" id="PF03941">
    <property type="entry name" value="INCENP_ARK-bind"/>
    <property type="match status" value="1"/>
</dbReference>
<dbReference type="InterPro" id="IPR009040">
    <property type="entry name" value="Ferritin-like_diiron"/>
</dbReference>
<dbReference type="GO" id="GO:0051257">
    <property type="term" value="P:meiotic spindle midzone assembly"/>
    <property type="evidence" value="ECO:0007669"/>
    <property type="project" value="TreeGrafter"/>
</dbReference>
<dbReference type="GO" id="GO:0051310">
    <property type="term" value="P:metaphase chromosome alignment"/>
    <property type="evidence" value="ECO:0007669"/>
    <property type="project" value="TreeGrafter"/>
</dbReference>
<dbReference type="InterPro" id="IPR005635">
    <property type="entry name" value="Inner_centromere_prot_ARK-bd"/>
</dbReference>
<evidence type="ECO:0000256" key="4">
    <source>
        <dbReference type="ARBA" id="ARBA00004629"/>
    </source>
</evidence>
<evidence type="ECO:0000256" key="15">
    <source>
        <dbReference type="ARBA" id="ARBA00022829"/>
    </source>
</evidence>
<dbReference type="AlphaFoldDB" id="A0AAV6GF49"/>
<sequence>MYRRMKIPPSDLCLKGIRAVAMSSLLESTHNLMQVFSGKLEDFLKEIDDVHMVWLEEIEQEAQRMFSSDFNTEPELMPKTPSQKKTNRRRRVSVGQNENKAKRRLSKGKRSNLRRSSVQLSLNAIPESPSASAEPDVEEPQRRTRRNNAKSAAEQGPVKRSTRNKPTTASASLQEVDDDTFEEEEPIQEEEEAPVKAMETESANSAQPPQVSSPTPAAVESEEVEDAQVSKATVVPDTPQGPPSRTSVRRSMTARHSLAGLRRSLTQEAVRRASRRSFLKKKARMSRSACSSSVGEDICLDTDGEEVEEMEREEKVGDVEEPGVIVIESSPVPEINVVEPDVEDSEQEGRRRTEAVKPGEPVTRYTRSMAKNTPTPTAAVSVSRIEKPQTPPSVSGEGGKTPAGTQSMSRFGFKRRVDSTSEDVPKKKISPKNVSQSAVKPNMKSFIHTVQKNQLLMMTPGSLGRSSVMSFIKHGTPGRVDPKERERQKLEAYNKKTEQENERKKKMEEDRRKKNEELKRQREERLRRVLEARERGEKAELEKRKKVEQKMAQINEKEKAKKTVASKRQQELELRRKQEEDARKRKLQQEEEEKRQQELRAKRKAEEEERARKLADARRQLELKREQEREQERRAAAERQEKERQEREKALALQLELERAAREKERRELEEKRRLLEEKRQREDEQRRAEEERRRVAAATAAAAAAQEAQLKVTASKTTLLNTTINKGPALNVTVDLEGTLLKTPVSKGAALLSMSHKGALNVTVDVENSVMKTPVGTTSGLNSTVVLDSNVTLDVENSPQSYEITPKGKKITTLLNPEDYGMDQNSDDSTDDESAPKKPIPSWAEGLQLQQAIMKQYYDPVDLHAYFGVVEMPKLERIFHKSKPRFFKRTSSANFFRGRTFYLQIMTSQARQNYHQDCEAAINRQINLELYASYVYLSMAYYFDRDDKSLPNFAKFFRAQSLEEKEHAEKLMSLQNKRGGRIFLQDIRKPDRDEWGSGLEALECALQLEKSVNQSLLDLHKVASDHTDPHLCDFIETHYLVEQVKSIKELADWVSNLRRMGAPQNGMAEYLFDKHTLGKESD</sequence>
<dbReference type="InterPro" id="IPR014034">
    <property type="entry name" value="Ferritin_CS"/>
</dbReference>
<dbReference type="InterPro" id="IPR008331">
    <property type="entry name" value="Ferritin_DPS_dom"/>
</dbReference>
<dbReference type="EC" id="1.16.3.1" evidence="7"/>
<feature type="compositionally biased region" description="Basic and acidic residues" evidence="24">
    <location>
        <begin position="347"/>
        <end position="357"/>
    </location>
</feature>
<protein>
    <recommendedName>
        <fullName evidence="7">ferroxidase</fullName>
        <ecNumber evidence="7">1.16.3.1</ecNumber>
    </recommendedName>
</protein>
<evidence type="ECO:0000256" key="24">
    <source>
        <dbReference type="SAM" id="MobiDB-lite"/>
    </source>
</evidence>
<evidence type="ECO:0000256" key="23">
    <source>
        <dbReference type="ARBA" id="ARBA00047990"/>
    </source>
</evidence>
<evidence type="ECO:0000256" key="12">
    <source>
        <dbReference type="ARBA" id="ARBA00022701"/>
    </source>
</evidence>
<comment type="similarity">
    <text evidence="6">Belongs to the INCENP family.</text>
</comment>
<dbReference type="Gene3D" id="6.10.250.2990">
    <property type="match status" value="1"/>
</dbReference>
<dbReference type="PROSITE" id="PS00540">
    <property type="entry name" value="FERRITIN_1"/>
    <property type="match status" value="1"/>
</dbReference>
<dbReference type="GO" id="GO:0000281">
    <property type="term" value="P:mitotic cytokinesis"/>
    <property type="evidence" value="ECO:0007669"/>
    <property type="project" value="TreeGrafter"/>
</dbReference>
<evidence type="ECO:0000256" key="19">
    <source>
        <dbReference type="ARBA" id="ARBA00023212"/>
    </source>
</evidence>
<evidence type="ECO:0000313" key="27">
    <source>
        <dbReference type="Proteomes" id="UP000823561"/>
    </source>
</evidence>
<dbReference type="InterPro" id="IPR012347">
    <property type="entry name" value="Ferritin-like"/>
</dbReference>
<gene>
    <name evidence="26" type="ORF">AALO_G00153290</name>
</gene>
<dbReference type="GO" id="GO:0032133">
    <property type="term" value="C:chromosome passenger complex"/>
    <property type="evidence" value="ECO:0007669"/>
    <property type="project" value="TreeGrafter"/>
</dbReference>
<evidence type="ECO:0000256" key="18">
    <source>
        <dbReference type="ARBA" id="ARBA00023004"/>
    </source>
</evidence>
<keyword evidence="16" id="KW-0995">Kinetochore</keyword>
<comment type="catalytic activity">
    <reaction evidence="23">
        <text>4 Fe(2+) + O2 + 4 H(+) = 4 Fe(3+) + 2 H2O</text>
        <dbReference type="Rhea" id="RHEA:11148"/>
        <dbReference type="ChEBI" id="CHEBI:15377"/>
        <dbReference type="ChEBI" id="CHEBI:15378"/>
        <dbReference type="ChEBI" id="CHEBI:15379"/>
        <dbReference type="ChEBI" id="CHEBI:29033"/>
        <dbReference type="ChEBI" id="CHEBI:29034"/>
        <dbReference type="EC" id="1.16.3.1"/>
    </reaction>
</comment>
<evidence type="ECO:0000256" key="9">
    <source>
        <dbReference type="ARBA" id="ARBA00022454"/>
    </source>
</evidence>
<keyword evidence="20" id="KW-0539">Nucleus</keyword>
<feature type="region of interest" description="Disordered" evidence="24">
    <location>
        <begin position="68"/>
        <end position="440"/>
    </location>
</feature>
<feature type="compositionally biased region" description="Basic residues" evidence="24">
    <location>
        <begin position="272"/>
        <end position="285"/>
    </location>
</feature>
<feature type="region of interest" description="Disordered" evidence="24">
    <location>
        <begin position="468"/>
        <end position="645"/>
    </location>
</feature>
<dbReference type="GO" id="GO:1990385">
    <property type="term" value="C:meiotic spindle midzone"/>
    <property type="evidence" value="ECO:0007669"/>
    <property type="project" value="TreeGrafter"/>
</dbReference>
<dbReference type="Gene3D" id="1.20.1260.10">
    <property type="match status" value="1"/>
</dbReference>
<evidence type="ECO:0000256" key="3">
    <source>
        <dbReference type="ARBA" id="ARBA00004214"/>
    </source>
</evidence>
<dbReference type="SUPFAM" id="SSF47240">
    <property type="entry name" value="Ferritin-like"/>
    <property type="match status" value="1"/>
</dbReference>
<dbReference type="FunFam" id="1.20.1260.10:FF:000002">
    <property type="entry name" value="Ferritin, mitochondrial"/>
    <property type="match status" value="1"/>
</dbReference>
<comment type="subcellular location">
    <subcellularLocation>
        <location evidence="4">Chromosome</location>
        <location evidence="4">Centromere</location>
        <location evidence="4">Kinetochore</location>
    </subcellularLocation>
    <subcellularLocation>
        <location evidence="2">Cytoplasm</location>
        <location evidence="2">Cytoskeleton</location>
        <location evidence="2">Spindle</location>
    </subcellularLocation>
    <subcellularLocation>
        <location evidence="3">Midbody</location>
    </subcellularLocation>
    <subcellularLocation>
        <location evidence="1">Nucleus</location>
    </subcellularLocation>
</comment>
<dbReference type="InterPro" id="IPR022006">
    <property type="entry name" value="INCENP_N"/>
</dbReference>
<keyword evidence="13" id="KW-0479">Metal-binding</keyword>
<keyword evidence="22" id="KW-0137">Centromere</keyword>
<evidence type="ECO:0000256" key="21">
    <source>
        <dbReference type="ARBA" id="ARBA00023306"/>
    </source>
</evidence>
<dbReference type="InterPro" id="IPR009078">
    <property type="entry name" value="Ferritin-like_SF"/>
</dbReference>
<evidence type="ECO:0000256" key="10">
    <source>
        <dbReference type="ARBA" id="ARBA00022490"/>
    </source>
</evidence>
<dbReference type="PROSITE" id="PS50905">
    <property type="entry name" value="FERRITIN_LIKE"/>
    <property type="match status" value="1"/>
</dbReference>
<dbReference type="GO" id="GO:0004322">
    <property type="term" value="F:ferroxidase activity"/>
    <property type="evidence" value="ECO:0007669"/>
    <property type="project" value="UniProtKB-EC"/>
</dbReference>
<keyword evidence="21" id="KW-0131">Cell cycle</keyword>
<keyword evidence="15" id="KW-0159">Chromosome partition</keyword>
<dbReference type="GO" id="GO:0006879">
    <property type="term" value="P:intracellular iron ion homeostasis"/>
    <property type="evidence" value="ECO:0007669"/>
    <property type="project" value="UniProtKB-KW"/>
</dbReference>
<dbReference type="GO" id="GO:0005874">
    <property type="term" value="C:microtubule"/>
    <property type="evidence" value="ECO:0007669"/>
    <property type="project" value="UniProtKB-KW"/>
</dbReference>
<evidence type="ECO:0000256" key="1">
    <source>
        <dbReference type="ARBA" id="ARBA00004123"/>
    </source>
</evidence>
<dbReference type="GO" id="GO:0005634">
    <property type="term" value="C:nucleus"/>
    <property type="evidence" value="ECO:0007669"/>
    <property type="project" value="UniProtKB-SubCell"/>
</dbReference>
<evidence type="ECO:0000256" key="13">
    <source>
        <dbReference type="ARBA" id="ARBA00022723"/>
    </source>
</evidence>
<evidence type="ECO:0000313" key="26">
    <source>
        <dbReference type="EMBL" id="KAG5273600.1"/>
    </source>
</evidence>
<keyword evidence="12" id="KW-0493">Microtubule</keyword>
<keyword evidence="10" id="KW-0963">Cytoplasm</keyword>
<dbReference type="GO" id="GO:0008199">
    <property type="term" value="F:ferric iron binding"/>
    <property type="evidence" value="ECO:0007669"/>
    <property type="project" value="InterPro"/>
</dbReference>
<dbReference type="PROSITE" id="PS00204">
    <property type="entry name" value="FERRITIN_2"/>
    <property type="match status" value="1"/>
</dbReference>
<feature type="compositionally biased region" description="Polar residues" evidence="24">
    <location>
        <begin position="365"/>
        <end position="380"/>
    </location>
</feature>
<evidence type="ECO:0000256" key="7">
    <source>
        <dbReference type="ARBA" id="ARBA00013107"/>
    </source>
</evidence>
<evidence type="ECO:0000256" key="5">
    <source>
        <dbReference type="ARBA" id="ARBA00007513"/>
    </source>
</evidence>
<keyword evidence="27" id="KW-1185">Reference proteome</keyword>
<reference evidence="26" key="1">
    <citation type="submission" date="2020-10" db="EMBL/GenBank/DDBJ databases">
        <title>Chromosome-scale genome assembly of the Allis shad, Alosa alosa.</title>
        <authorList>
            <person name="Margot Z."/>
            <person name="Christophe K."/>
            <person name="Cabau C."/>
            <person name="Louis A."/>
            <person name="Berthelot C."/>
            <person name="Parey E."/>
            <person name="Roest Crollius H."/>
            <person name="Montfort J."/>
            <person name="Robinson-Rechavi M."/>
            <person name="Bucao C."/>
            <person name="Bouchez O."/>
            <person name="Gislard M."/>
            <person name="Lluch J."/>
            <person name="Milhes M."/>
            <person name="Lampietro C."/>
            <person name="Lopez Roques C."/>
            <person name="Donnadieu C."/>
            <person name="Braasch I."/>
            <person name="Desvignes T."/>
            <person name="Postlethwait J."/>
            <person name="Bobe J."/>
            <person name="Guiguen Y."/>
        </authorList>
    </citation>
    <scope>NUCLEOTIDE SEQUENCE</scope>
    <source>
        <strain evidence="26">M-15738</strain>
        <tissue evidence="26">Blood</tissue>
    </source>
</reference>
<dbReference type="PANTHER" id="PTHR13142:SF1">
    <property type="entry name" value="INNER CENTROMERE PROTEIN"/>
    <property type="match status" value="1"/>
</dbReference>
<feature type="compositionally biased region" description="Polar residues" evidence="24">
    <location>
        <begin position="164"/>
        <end position="173"/>
    </location>
</feature>
<proteinExistence type="inferred from homology"/>
<evidence type="ECO:0000256" key="14">
    <source>
        <dbReference type="ARBA" id="ARBA00022776"/>
    </source>
</evidence>
<feature type="compositionally biased region" description="Acidic residues" evidence="24">
    <location>
        <begin position="298"/>
        <end position="311"/>
    </location>
</feature>
<evidence type="ECO:0000256" key="17">
    <source>
        <dbReference type="ARBA" id="ARBA00023002"/>
    </source>
</evidence>